<accession>A0AAD4T444</accession>
<comment type="caution">
    <text evidence="1">The sequence shown here is derived from an EMBL/GenBank/DDBJ whole genome shotgun (WGS) entry which is preliminary data.</text>
</comment>
<feature type="non-terminal residue" evidence="1">
    <location>
        <position position="1"/>
    </location>
</feature>
<evidence type="ECO:0000313" key="2">
    <source>
        <dbReference type="Proteomes" id="UP001202328"/>
    </source>
</evidence>
<sequence>NIIKRYHNVAAAEEFMRAAKAYTEDGYRSVILEVKKDKTVFSYVREIHPRHWDRVKDLKVRYTLTTTNIVESWNNVLLSARKLPITHLVDFIRSQLMGWFSNRRELAAQHNYHL</sequence>
<organism evidence="1 2">
    <name type="scientific">Papaver atlanticum</name>
    <dbReference type="NCBI Taxonomy" id="357466"/>
    <lineage>
        <taxon>Eukaryota</taxon>
        <taxon>Viridiplantae</taxon>
        <taxon>Streptophyta</taxon>
        <taxon>Embryophyta</taxon>
        <taxon>Tracheophyta</taxon>
        <taxon>Spermatophyta</taxon>
        <taxon>Magnoliopsida</taxon>
        <taxon>Ranunculales</taxon>
        <taxon>Papaveraceae</taxon>
        <taxon>Papaveroideae</taxon>
        <taxon>Papaver</taxon>
    </lineage>
</organism>
<proteinExistence type="predicted"/>
<gene>
    <name evidence="1" type="ORF">MKW98_028609</name>
</gene>
<name>A0AAD4T444_9MAGN</name>
<dbReference type="Proteomes" id="UP001202328">
    <property type="component" value="Unassembled WGS sequence"/>
</dbReference>
<dbReference type="AlphaFoldDB" id="A0AAD4T444"/>
<reference evidence="1" key="1">
    <citation type="submission" date="2022-04" db="EMBL/GenBank/DDBJ databases">
        <title>A functionally conserved STORR gene fusion in Papaver species that diverged 16.8 million years ago.</title>
        <authorList>
            <person name="Catania T."/>
        </authorList>
    </citation>
    <scope>NUCLEOTIDE SEQUENCE</scope>
    <source>
        <strain evidence="1">S-188037</strain>
    </source>
</reference>
<keyword evidence="2" id="KW-1185">Reference proteome</keyword>
<dbReference type="EMBL" id="JAJJMB010005830">
    <property type="protein sequence ID" value="KAI3936923.1"/>
    <property type="molecule type" value="Genomic_DNA"/>
</dbReference>
<protein>
    <submittedName>
        <fullName evidence="1">Uncharacterized protein</fullName>
    </submittedName>
</protein>
<evidence type="ECO:0000313" key="1">
    <source>
        <dbReference type="EMBL" id="KAI3936923.1"/>
    </source>
</evidence>
<feature type="non-terminal residue" evidence="1">
    <location>
        <position position="114"/>
    </location>
</feature>